<comment type="similarity">
    <text evidence="1">Belongs to the eukaryotic initiation factor 4G family.</text>
</comment>
<dbReference type="PANTHER" id="PTHR23253:SF9">
    <property type="entry name" value="EUKARYOTIC TRANSLATION INITIATION FACTOR 4 GAMMA 2"/>
    <property type="match status" value="1"/>
</dbReference>
<dbReference type="SUPFAM" id="SSF48371">
    <property type="entry name" value="ARM repeat"/>
    <property type="match status" value="2"/>
</dbReference>
<evidence type="ECO:0000313" key="11">
    <source>
        <dbReference type="Proteomes" id="UP001152523"/>
    </source>
</evidence>
<comment type="caution">
    <text evidence="10">The sequence shown here is derived from an EMBL/GenBank/DDBJ whole genome shotgun (WGS) entry which is preliminary data.</text>
</comment>
<feature type="compositionally biased region" description="Polar residues" evidence="7">
    <location>
        <begin position="573"/>
        <end position="596"/>
    </location>
</feature>
<feature type="region of interest" description="Disordered" evidence="7">
    <location>
        <begin position="745"/>
        <end position="836"/>
    </location>
</feature>
<dbReference type="InterPro" id="IPR003890">
    <property type="entry name" value="MIF4G-like_typ-3"/>
</dbReference>
<feature type="region of interest" description="Disordered" evidence="7">
    <location>
        <begin position="1490"/>
        <end position="1516"/>
    </location>
</feature>
<gene>
    <name evidence="9" type="ORF">CEPIT_LOCUS19625</name>
    <name evidence="10" type="ORF">CEPIT_LOCUS28837</name>
</gene>
<feature type="region of interest" description="Disordered" evidence="7">
    <location>
        <begin position="388"/>
        <end position="514"/>
    </location>
</feature>
<dbReference type="FunFam" id="1.25.40.180:FF:000024">
    <property type="entry name" value="Eukaryotic translation initiation factor 4G"/>
    <property type="match status" value="1"/>
</dbReference>
<evidence type="ECO:0000313" key="10">
    <source>
        <dbReference type="EMBL" id="CAH9128110.1"/>
    </source>
</evidence>
<evidence type="ECO:0000256" key="3">
    <source>
        <dbReference type="ARBA" id="ARBA00022845"/>
    </source>
</evidence>
<feature type="region of interest" description="Disordered" evidence="7">
    <location>
        <begin position="907"/>
        <end position="926"/>
    </location>
</feature>
<feature type="compositionally biased region" description="Basic and acidic residues" evidence="7">
    <location>
        <begin position="187"/>
        <end position="199"/>
    </location>
</feature>
<feature type="region of interest" description="Disordered" evidence="7">
    <location>
        <begin position="1542"/>
        <end position="1562"/>
    </location>
</feature>
<evidence type="ECO:0000256" key="7">
    <source>
        <dbReference type="SAM" id="MobiDB-lite"/>
    </source>
</evidence>
<dbReference type="SMART" id="SM00544">
    <property type="entry name" value="MA3"/>
    <property type="match status" value="1"/>
</dbReference>
<keyword evidence="3" id="KW-0810">Translation regulation</keyword>
<dbReference type="GO" id="GO:0003729">
    <property type="term" value="F:mRNA binding"/>
    <property type="evidence" value="ECO:0007669"/>
    <property type="project" value="TreeGrafter"/>
</dbReference>
<feature type="compositionally biased region" description="Basic and acidic residues" evidence="7">
    <location>
        <begin position="1"/>
        <end position="15"/>
    </location>
</feature>
<dbReference type="EMBL" id="CAMAPF010000948">
    <property type="protein sequence ID" value="CAH9128110.1"/>
    <property type="molecule type" value="Genomic_DNA"/>
</dbReference>
<feature type="compositionally biased region" description="Low complexity" evidence="7">
    <location>
        <begin position="131"/>
        <end position="141"/>
    </location>
</feature>
<name>A0AAV0EXV1_9ASTE</name>
<feature type="compositionally biased region" description="Low complexity" evidence="7">
    <location>
        <begin position="402"/>
        <end position="428"/>
    </location>
</feature>
<dbReference type="PROSITE" id="PS51366">
    <property type="entry name" value="MI"/>
    <property type="match status" value="1"/>
</dbReference>
<keyword evidence="4" id="KW-0648">Protein biosynthesis</keyword>
<dbReference type="Gene3D" id="1.25.40.180">
    <property type="match status" value="2"/>
</dbReference>
<sequence>MSNHQPRADIRDSYQYRKTTRPSSSNQHRGGKSGGGGVGSAAPPNPSLSSSRSFNRKHSNAPAGQLRASGVNVTSEGNAPSAARAVQNGAHQKHSLGGAAIAGAPSSITTPSKPTDEAPQKMVRSVPTAPSSSVDSTGSVSNAPSTPAKAHGDVSRSFPLQFGSISPGFMNGMQVPARTSSAPPNLDEQKRDQVHHESSRVPVPAALPTPPSISKQPLPRKSTAVDKTSSGEAQPAVARSKRDATVTVPSPLTQSQKAPTATAHPMPGMHVQIPFHPRPHAVQFGPPQIQSQAMSASSFPIPVQVPLLGNPPLPQPMYVPTFPPHTIQSQGIIHQGQGLSFPSGMSPQLGNMGMAIPPQFSQQQAGKFGGTRIPVKITHPETHEELRLDGSSATRSHHNNIPPQSQSLSSFPSSQHSSYSSYVSYQHPNPLPPNSAQGSQPTRVYNQVTVKPASGAYGEKEQLPPVSSPTGKDSQKHSKLHGATSGHPQRDSQISSHSSLTVSKPGDGSVSTSIPAIGKQSTVLLSSCLDGALSSSSSTSAVLVESSTSVAPNVTAEDASEVWKKKPSHRGHQSTQDQNAKESSNLSVMSSQSPSTKEVDMPDLGNNFSVDTTEESPPLYDSTLDAMNAKSKGSPSQSSSNPSSTMSLEGDPLMTESSSKNNIELKMQKSLEQDSNPCESSLESVSLESSEIADRIGEDFLSKVTNSIDYDTSTQTTAGMVDDSAIGSLEGHSKDHSLSSSVLMSNDVKSDDTPSQIDASARDGHVGSKEIAVTTSSFKNQESESRSFQSHSMTASKGEDGHAENNNTGSFAKEKSVTEQNAQKSTTTRVKKKKKELFKKADAAGASSDLYMAYKGPEEKKEIATYVESMDGATNDHSNLVISQVTQDSLGKKDTMVKVEPDDWEDAADVSSPNMESAGTGEQVVDGFRNYGDDSNATGTKKYSRDFLLKFADQHNDLPEGFEITSDIAETVMAVNAKFSRDSYPSPGRVIDRPSSVSRPDRRGNGMIEEEKWNKLRGSGVSVRDMRLDLAYGGNPIGFQPGQGSNYGVLRNPRAPSPTHYAGGILTGPMQSMAAPGAGVPRNSVDSDRWQRGSVFQKGLMPSPQAPSQLMHKAENKYEVGKVTDEEQAKQRQLKAILNKLTPQNFEKLFQQVKEVNIDNVTTLTGVISQIFDKALMEPTFCEMYANFCQHLASELPDLSVDNEKITFKRLLLNKCQEEFERGEREEQEANNTTDGDGETKLSDEEREERRLKARRRMLGNIRLIGELYKKRMLTERIMHSCITKLLGEYQSPDEENIESLCKLMSTIGEMIDHPKAKEHIDFYFDAMSNLSNNMKLSSRVRFMLKDAIDLRKNKWQQRRKVEGPKKIEEVHRDAAQERHAQASRMSRAPSMGSSVRRGPPMDFTSGRGGSSMLPSQSLAQMGGGFRPVSSQMRGFGGQDVRMEDRHHSFDNRTFSVPLPQRSVGDEITLGPQGGLGRGMSFRGHGGTPSVPTTTDVHMNPADSRRIASGPNGYSPVLDRTTTYGQTEDMAPKYMPERFSSQHDHPGTQEKNMPHVGSRGGNFDTVTTPTSPLLRGGGTSFAQSVPPDGTLPVEEHLRGKSLSAIREFYSARDENEVALCVKELDAPSFYPSMISIWITDSFERKDNERDLFGELIVDLIKSQDVILSQDQLIKGFECVLESLEDAVNDAPKAAEFLGRLFAKVILENVISLKEIGRIIYVGGYQEGRLREIGLAAEVLGSALEVIKTEKGESVLSDLCRSSSLHLHSFRPPASNKQWKLDKFL</sequence>
<keyword evidence="11" id="KW-1185">Reference proteome</keyword>
<feature type="region of interest" description="Disordered" evidence="7">
    <location>
        <begin position="1"/>
        <end position="155"/>
    </location>
</feature>
<reference evidence="10" key="1">
    <citation type="submission" date="2022-07" db="EMBL/GenBank/DDBJ databases">
        <authorList>
            <person name="Macas J."/>
            <person name="Novak P."/>
            <person name="Neumann P."/>
        </authorList>
    </citation>
    <scope>NUCLEOTIDE SEQUENCE</scope>
</reference>
<evidence type="ECO:0000256" key="5">
    <source>
        <dbReference type="ARBA" id="ARBA00067320"/>
    </source>
</evidence>
<feature type="compositionally biased region" description="Basic and acidic residues" evidence="7">
    <location>
        <begin position="1238"/>
        <end position="1249"/>
    </location>
</feature>
<feature type="region of interest" description="Disordered" evidence="7">
    <location>
        <begin position="1222"/>
        <end position="1249"/>
    </location>
</feature>
<feature type="compositionally biased region" description="Polar residues" evidence="7">
    <location>
        <begin position="434"/>
        <end position="449"/>
    </location>
</feature>
<dbReference type="SMART" id="SM00543">
    <property type="entry name" value="MIF4G"/>
    <property type="match status" value="1"/>
</dbReference>
<dbReference type="PANTHER" id="PTHR23253">
    <property type="entry name" value="EUKARYOTIC TRANSLATION INITIATION FACTOR 4 GAMMA"/>
    <property type="match status" value="1"/>
</dbReference>
<dbReference type="InterPro" id="IPR016024">
    <property type="entry name" value="ARM-type_fold"/>
</dbReference>
<dbReference type="FunFam" id="1.25.40.180:FF:000034">
    <property type="entry name" value="Eukaryotic translation initiation factor 4G"/>
    <property type="match status" value="1"/>
</dbReference>
<feature type="compositionally biased region" description="Polar residues" evidence="7">
    <location>
        <begin position="491"/>
        <end position="502"/>
    </location>
</feature>
<feature type="compositionally biased region" description="Low complexity" evidence="7">
    <location>
        <begin position="631"/>
        <end position="647"/>
    </location>
</feature>
<feature type="region of interest" description="Disordered" evidence="7">
    <location>
        <begin position="169"/>
        <end position="264"/>
    </location>
</feature>
<organism evidence="10 11">
    <name type="scientific">Cuscuta epithymum</name>
    <dbReference type="NCBI Taxonomy" id="186058"/>
    <lineage>
        <taxon>Eukaryota</taxon>
        <taxon>Viridiplantae</taxon>
        <taxon>Streptophyta</taxon>
        <taxon>Embryophyta</taxon>
        <taxon>Tracheophyta</taxon>
        <taxon>Spermatophyta</taxon>
        <taxon>Magnoliopsida</taxon>
        <taxon>eudicotyledons</taxon>
        <taxon>Gunneridae</taxon>
        <taxon>Pentapetalae</taxon>
        <taxon>asterids</taxon>
        <taxon>lamiids</taxon>
        <taxon>Solanales</taxon>
        <taxon>Convolvulaceae</taxon>
        <taxon>Cuscuteae</taxon>
        <taxon>Cuscuta</taxon>
        <taxon>Cuscuta subgen. Cuscuta</taxon>
    </lineage>
</organism>
<feature type="compositionally biased region" description="Polar residues" evidence="7">
    <location>
        <begin position="773"/>
        <end position="795"/>
    </location>
</feature>
<dbReference type="EMBL" id="CAMAPF010000183">
    <property type="protein sequence ID" value="CAH9111736.1"/>
    <property type="molecule type" value="Genomic_DNA"/>
</dbReference>
<feature type="region of interest" description="Disordered" evidence="7">
    <location>
        <begin position="1374"/>
        <end position="1399"/>
    </location>
</feature>
<feature type="compositionally biased region" description="Polar residues" evidence="7">
    <location>
        <begin position="247"/>
        <end position="259"/>
    </location>
</feature>
<evidence type="ECO:0000256" key="4">
    <source>
        <dbReference type="ARBA" id="ARBA00022917"/>
    </source>
</evidence>
<accession>A0AAV0EXV1</accession>
<proteinExistence type="inferred from homology"/>
<evidence type="ECO:0000256" key="2">
    <source>
        <dbReference type="ARBA" id="ARBA00022540"/>
    </source>
</evidence>
<dbReference type="Proteomes" id="UP001152523">
    <property type="component" value="Unassembled WGS sequence"/>
</dbReference>
<dbReference type="Pfam" id="PF02847">
    <property type="entry name" value="MA3"/>
    <property type="match status" value="1"/>
</dbReference>
<evidence type="ECO:0000313" key="9">
    <source>
        <dbReference type="EMBL" id="CAH9111736.1"/>
    </source>
</evidence>
<evidence type="ECO:0000256" key="6">
    <source>
        <dbReference type="ARBA" id="ARBA00075135"/>
    </source>
</evidence>
<dbReference type="GO" id="GO:0016281">
    <property type="term" value="C:eukaryotic translation initiation factor 4F complex"/>
    <property type="evidence" value="ECO:0007669"/>
    <property type="project" value="TreeGrafter"/>
</dbReference>
<dbReference type="GO" id="GO:0006417">
    <property type="term" value="P:regulation of translation"/>
    <property type="evidence" value="ECO:0007669"/>
    <property type="project" value="UniProtKB-KW"/>
</dbReference>
<dbReference type="GO" id="GO:0003743">
    <property type="term" value="F:translation initiation factor activity"/>
    <property type="evidence" value="ECO:0007669"/>
    <property type="project" value="UniProtKB-KW"/>
</dbReference>
<evidence type="ECO:0000256" key="1">
    <source>
        <dbReference type="ARBA" id="ARBA00005775"/>
    </source>
</evidence>
<dbReference type="Pfam" id="PF02854">
    <property type="entry name" value="MIF4G"/>
    <property type="match status" value="1"/>
</dbReference>
<dbReference type="InterPro" id="IPR003891">
    <property type="entry name" value="Initiation_fac_eIF4g_MI"/>
</dbReference>
<evidence type="ECO:0000259" key="8">
    <source>
        <dbReference type="PROSITE" id="PS51366"/>
    </source>
</evidence>
<keyword evidence="2" id="KW-0396">Initiation factor</keyword>
<feature type="region of interest" description="Disordered" evidence="7">
    <location>
        <begin position="543"/>
        <end position="657"/>
    </location>
</feature>
<feature type="domain" description="MI" evidence="8">
    <location>
        <begin position="1596"/>
        <end position="1720"/>
    </location>
</feature>
<protein>
    <recommendedName>
        <fullName evidence="5">Eukaryotic translation initiation factor 4G</fullName>
    </recommendedName>
    <alternativeName>
        <fullName evidence="6">Protein synthesis initiation factor 4G</fullName>
    </alternativeName>
</protein>